<keyword evidence="3" id="KW-0862">Zinc</keyword>
<protein>
    <submittedName>
        <fullName evidence="5">Allantoate amidohydrolase</fullName>
    </submittedName>
</protein>
<dbReference type="PIRSF" id="PIRSF001235">
    <property type="entry name" value="Amidase_carbamoylase"/>
    <property type="match status" value="1"/>
</dbReference>
<dbReference type="AlphaFoldDB" id="A0A0R1VTA6"/>
<gene>
    <name evidence="5" type="ORF">FC89_GL000431</name>
</gene>
<dbReference type="Gene3D" id="3.40.630.10">
    <property type="entry name" value="Zn peptidases"/>
    <property type="match status" value="1"/>
</dbReference>
<comment type="cofactor">
    <cofactor evidence="3">
        <name>Zn(2+)</name>
        <dbReference type="ChEBI" id="CHEBI:29105"/>
    </cofactor>
    <text evidence="3">Binds 2 Zn(2+) ions per subunit.</text>
</comment>
<feature type="binding site" evidence="4">
    <location>
        <position position="308"/>
    </location>
    <ligand>
        <name>allantoate</name>
        <dbReference type="ChEBI" id="CHEBI:17536"/>
    </ligand>
</feature>
<dbReference type="PATRIC" id="fig|1423750.3.peg.440"/>
<comment type="caution">
    <text evidence="5">The sequence shown here is derived from an EMBL/GenBank/DDBJ whole genome shotgun (WGS) entry which is preliminary data.</text>
</comment>
<evidence type="ECO:0000256" key="1">
    <source>
        <dbReference type="ARBA" id="ARBA00006153"/>
    </source>
</evidence>
<evidence type="ECO:0000313" key="5">
    <source>
        <dbReference type="EMBL" id="KRM07115.1"/>
    </source>
</evidence>
<keyword evidence="2 5" id="KW-0378">Hydrolase</keyword>
<feature type="binding site" evidence="4">
    <location>
        <position position="295"/>
    </location>
    <ligand>
        <name>allantoate</name>
        <dbReference type="ChEBI" id="CHEBI:17536"/>
    </ligand>
</feature>
<dbReference type="NCBIfam" id="TIGR01879">
    <property type="entry name" value="hydantase"/>
    <property type="match status" value="1"/>
</dbReference>
<feature type="binding site" evidence="3">
    <location>
        <position position="208"/>
    </location>
    <ligand>
        <name>Zn(2+)</name>
        <dbReference type="ChEBI" id="CHEBI:29105"/>
        <label>1</label>
    </ligand>
</feature>
<dbReference type="InterPro" id="IPR036264">
    <property type="entry name" value="Bact_exopeptidase_dim_dom"/>
</dbReference>
<dbReference type="PANTHER" id="PTHR32494">
    <property type="entry name" value="ALLANTOATE DEIMINASE-RELATED"/>
    <property type="match status" value="1"/>
</dbReference>
<dbReference type="Pfam" id="PF01546">
    <property type="entry name" value="Peptidase_M20"/>
    <property type="match status" value="1"/>
</dbReference>
<dbReference type="STRING" id="1423750.FC89_GL000431"/>
<evidence type="ECO:0000256" key="2">
    <source>
        <dbReference type="ARBA" id="ARBA00022801"/>
    </source>
</evidence>
<dbReference type="GO" id="GO:0046872">
    <property type="term" value="F:metal ion binding"/>
    <property type="evidence" value="ECO:0007669"/>
    <property type="project" value="UniProtKB-KW"/>
</dbReference>
<keyword evidence="6" id="KW-1185">Reference proteome</keyword>
<feature type="binding site" evidence="4">
    <location>
        <position position="233"/>
    </location>
    <ligand>
        <name>allantoate</name>
        <dbReference type="ChEBI" id="CHEBI:17536"/>
    </ligand>
</feature>
<evidence type="ECO:0000256" key="4">
    <source>
        <dbReference type="PIRSR" id="PIRSR001235-2"/>
    </source>
</evidence>
<organism evidence="5 6">
    <name type="scientific">Liquorilactobacillus ghanensis DSM 18630</name>
    <dbReference type="NCBI Taxonomy" id="1423750"/>
    <lineage>
        <taxon>Bacteria</taxon>
        <taxon>Bacillati</taxon>
        <taxon>Bacillota</taxon>
        <taxon>Bacilli</taxon>
        <taxon>Lactobacillales</taxon>
        <taxon>Lactobacillaceae</taxon>
        <taxon>Liquorilactobacillus</taxon>
    </lineage>
</organism>
<name>A0A0R1VTA6_9LACO</name>
<dbReference type="SUPFAM" id="SSF53187">
    <property type="entry name" value="Zn-dependent exopeptidases"/>
    <property type="match status" value="1"/>
</dbReference>
<evidence type="ECO:0000256" key="3">
    <source>
        <dbReference type="PIRSR" id="PIRSR001235-1"/>
    </source>
</evidence>
<reference evidence="5 6" key="1">
    <citation type="journal article" date="2015" name="Genome Announc.">
        <title>Expanding the biotechnology potential of lactobacilli through comparative genomics of 213 strains and associated genera.</title>
        <authorList>
            <person name="Sun Z."/>
            <person name="Harris H.M."/>
            <person name="McCann A."/>
            <person name="Guo C."/>
            <person name="Argimon S."/>
            <person name="Zhang W."/>
            <person name="Yang X."/>
            <person name="Jeffery I.B."/>
            <person name="Cooney J.C."/>
            <person name="Kagawa T.F."/>
            <person name="Liu W."/>
            <person name="Song Y."/>
            <person name="Salvetti E."/>
            <person name="Wrobel A."/>
            <person name="Rasinkangas P."/>
            <person name="Parkhill J."/>
            <person name="Rea M.C."/>
            <person name="O'Sullivan O."/>
            <person name="Ritari J."/>
            <person name="Douillard F.P."/>
            <person name="Paul Ross R."/>
            <person name="Yang R."/>
            <person name="Briner A.E."/>
            <person name="Felis G.E."/>
            <person name="de Vos W.M."/>
            <person name="Barrangou R."/>
            <person name="Klaenhammer T.R."/>
            <person name="Caufield P.W."/>
            <person name="Cui Y."/>
            <person name="Zhang H."/>
            <person name="O'Toole P.W."/>
        </authorList>
    </citation>
    <scope>NUCLEOTIDE SEQUENCE [LARGE SCALE GENOMIC DNA]</scope>
    <source>
        <strain evidence="5 6">DSM 18630</strain>
    </source>
</reference>
<sequence>MKKVDSLVKGELLELKINKSRIQNNIQELGEIGLSEEGGVNRSLASQADAESRNWLKAYWKKYCEIGTFTDAAANLWGDYPYVDEKNLKPIIIGSHNDSVPEGGKYDGALGVLLATEIFQTLVENHVYLKHPLKLISLTGEEPNPYQISTLGSKAISGVVSKQYLAQFKHIETGESLGEAINRLGGNFEKLEEAQWPKDSFSAFIECHIEQGRRLFDSGDPVAVVKKITGIYRELVIIHGQANHAGTTDVFHRKDALLALSWLNIKLREYLKKINISEPVVGTIGFAEVIPNAANIIPGSVRFNIDLRSGDWNLVEKVVEYLDSLFSELKNKGIAATRKIILNQKPVDLNSRIINALSTTIEQDSKLNLKVFTSMAGHDAANMAKIGQSGMLFVKSIDGKSHCKEEYSKIEDIEVAGNVLLKTLLNLDRELE</sequence>
<dbReference type="GO" id="GO:0016813">
    <property type="term" value="F:hydrolase activity, acting on carbon-nitrogen (but not peptide) bonds, in linear amidines"/>
    <property type="evidence" value="ECO:0007669"/>
    <property type="project" value="InterPro"/>
</dbReference>
<dbReference type="Proteomes" id="UP000051451">
    <property type="component" value="Unassembled WGS sequence"/>
</dbReference>
<comment type="similarity">
    <text evidence="1">Belongs to the peptidase M20 family.</text>
</comment>
<feature type="binding site" evidence="3">
    <location>
        <position position="107"/>
    </location>
    <ligand>
        <name>Zn(2+)</name>
        <dbReference type="ChEBI" id="CHEBI:29105"/>
        <label>1</label>
    </ligand>
</feature>
<dbReference type="Gene3D" id="3.30.70.360">
    <property type="match status" value="1"/>
</dbReference>
<feature type="binding site" evidence="3">
    <location>
        <position position="142"/>
    </location>
    <ligand>
        <name>Zn(2+)</name>
        <dbReference type="ChEBI" id="CHEBI:29105"/>
        <label>2</label>
    </ligand>
</feature>
<feature type="binding site" evidence="3">
    <location>
        <position position="402"/>
    </location>
    <ligand>
        <name>Zn(2+)</name>
        <dbReference type="ChEBI" id="CHEBI:29105"/>
        <label>2</label>
    </ligand>
</feature>
<feature type="binding site" evidence="3">
    <location>
        <position position="107"/>
    </location>
    <ligand>
        <name>Zn(2+)</name>
        <dbReference type="ChEBI" id="CHEBI:29105"/>
        <label>2</label>
    </ligand>
</feature>
<evidence type="ECO:0000313" key="6">
    <source>
        <dbReference type="Proteomes" id="UP000051451"/>
    </source>
</evidence>
<keyword evidence="3" id="KW-0479">Metal-binding</keyword>
<dbReference type="EMBL" id="AZGB01000009">
    <property type="protein sequence ID" value="KRM07115.1"/>
    <property type="molecule type" value="Genomic_DNA"/>
</dbReference>
<accession>A0A0R1VTA6</accession>
<proteinExistence type="inferred from homology"/>
<dbReference type="PANTHER" id="PTHR32494:SF5">
    <property type="entry name" value="ALLANTOATE AMIDOHYDROLASE"/>
    <property type="match status" value="1"/>
</dbReference>
<dbReference type="InterPro" id="IPR010158">
    <property type="entry name" value="Amidase_Cbmase"/>
</dbReference>
<dbReference type="SUPFAM" id="SSF55031">
    <property type="entry name" value="Bacterial exopeptidase dimerisation domain"/>
    <property type="match status" value="1"/>
</dbReference>
<feature type="binding site" evidence="3">
    <location>
        <position position="96"/>
    </location>
    <ligand>
        <name>Zn(2+)</name>
        <dbReference type="ChEBI" id="CHEBI:29105"/>
        <label>1</label>
    </ligand>
</feature>
<dbReference type="InterPro" id="IPR002933">
    <property type="entry name" value="Peptidase_M20"/>
</dbReference>